<dbReference type="Gene3D" id="1.10.150.130">
    <property type="match status" value="1"/>
</dbReference>
<reference evidence="5" key="1">
    <citation type="submission" date="2020-12" db="EMBL/GenBank/DDBJ databases">
        <title>M. sibirica DSM 26468T genome.</title>
        <authorList>
            <person name="Thieme N."/>
            <person name="Rettenmaier R."/>
            <person name="Zverlov V."/>
            <person name="Liebl W."/>
        </authorList>
    </citation>
    <scope>NUCLEOTIDE SEQUENCE</scope>
    <source>
        <strain evidence="5">DSM 26468</strain>
    </source>
</reference>
<evidence type="ECO:0000256" key="3">
    <source>
        <dbReference type="ARBA" id="ARBA00023172"/>
    </source>
</evidence>
<dbReference type="InterPro" id="IPR013762">
    <property type="entry name" value="Integrase-like_cat_sf"/>
</dbReference>
<dbReference type="GO" id="GO:0003677">
    <property type="term" value="F:DNA binding"/>
    <property type="evidence" value="ECO:0007669"/>
    <property type="project" value="UniProtKB-KW"/>
</dbReference>
<dbReference type="PANTHER" id="PTHR30349">
    <property type="entry name" value="PHAGE INTEGRASE-RELATED"/>
    <property type="match status" value="1"/>
</dbReference>
<sequence length="405" mass="47844">MLDALSILQEAYECGILDATEVAIKINMTKENFIKERHPYSISSRKDGRFITTVRKEDEERQQIAAPSYKELISKLYDYYNDRKSDYTIKDLYEMWIEKRGKQSVEGVIDIKTVKRDEQHWRKYYADNKLITIPIKKITTRMLNDFLNDSITTFKFSRKEFNNMKTILNAVYRIAMDKEILSVNPLLNTHTDVKFRSIQRKKDGSKLYLEDEMESLEDFLYQQGTMEAYTILMDFQIGTRIGELVVLKKEDMLDNEAYIHKMEIVDEERVDGVYIRKGYKIVEYVKHDISSGYRTIPLTEKAQKILEEVEKLSSDNEYLFTQANGERMTSRSFNYWLEKYCRDAGVTFKSSHCIRRTFASRLFAAGMPLAEISVYMGHEDIETTKGYIYNYHEVEQNRTYMNKAL</sequence>
<evidence type="ECO:0000313" key="6">
    <source>
        <dbReference type="Proteomes" id="UP000623269"/>
    </source>
</evidence>
<keyword evidence="2" id="KW-0238">DNA-binding</keyword>
<dbReference type="EMBL" id="JAEAGR010000003">
    <property type="protein sequence ID" value="MBH1940029.1"/>
    <property type="molecule type" value="Genomic_DNA"/>
</dbReference>
<dbReference type="SUPFAM" id="SSF56349">
    <property type="entry name" value="DNA breaking-rejoining enzymes"/>
    <property type="match status" value="1"/>
</dbReference>
<dbReference type="GO" id="GO:0006310">
    <property type="term" value="P:DNA recombination"/>
    <property type="evidence" value="ECO:0007669"/>
    <property type="project" value="UniProtKB-KW"/>
</dbReference>
<accession>A0A8J7GXP1</accession>
<dbReference type="Proteomes" id="UP000623269">
    <property type="component" value="Unassembled WGS sequence"/>
</dbReference>
<name>A0A8J7GXP1_9FIRM</name>
<dbReference type="Pfam" id="PF00589">
    <property type="entry name" value="Phage_integrase"/>
    <property type="match status" value="1"/>
</dbReference>
<dbReference type="PANTHER" id="PTHR30349:SF64">
    <property type="entry name" value="PROPHAGE INTEGRASE INTD-RELATED"/>
    <property type="match status" value="1"/>
</dbReference>
<dbReference type="InterPro" id="IPR010998">
    <property type="entry name" value="Integrase_recombinase_N"/>
</dbReference>
<dbReference type="GO" id="GO:0015074">
    <property type="term" value="P:DNA integration"/>
    <property type="evidence" value="ECO:0007669"/>
    <property type="project" value="InterPro"/>
</dbReference>
<dbReference type="AlphaFoldDB" id="A0A8J7GXP1"/>
<keyword evidence="6" id="KW-1185">Reference proteome</keyword>
<protein>
    <submittedName>
        <fullName evidence="5">Tyrosine-type recombinase/integrase</fullName>
    </submittedName>
</protein>
<dbReference type="InterPro" id="IPR002104">
    <property type="entry name" value="Integrase_catalytic"/>
</dbReference>
<evidence type="ECO:0000256" key="2">
    <source>
        <dbReference type="ARBA" id="ARBA00023125"/>
    </source>
</evidence>
<comment type="caution">
    <text evidence="5">The sequence shown here is derived from an EMBL/GenBank/DDBJ whole genome shotgun (WGS) entry which is preliminary data.</text>
</comment>
<organism evidence="5 6">
    <name type="scientific">Mobilitalea sibirica</name>
    <dbReference type="NCBI Taxonomy" id="1462919"/>
    <lineage>
        <taxon>Bacteria</taxon>
        <taxon>Bacillati</taxon>
        <taxon>Bacillota</taxon>
        <taxon>Clostridia</taxon>
        <taxon>Lachnospirales</taxon>
        <taxon>Lachnospiraceae</taxon>
        <taxon>Mobilitalea</taxon>
    </lineage>
</organism>
<dbReference type="InterPro" id="IPR011010">
    <property type="entry name" value="DNA_brk_join_enz"/>
</dbReference>
<feature type="domain" description="Tyr recombinase" evidence="4">
    <location>
        <begin position="202"/>
        <end position="402"/>
    </location>
</feature>
<comment type="similarity">
    <text evidence="1">Belongs to the 'phage' integrase family.</text>
</comment>
<evidence type="ECO:0000256" key="1">
    <source>
        <dbReference type="ARBA" id="ARBA00008857"/>
    </source>
</evidence>
<keyword evidence="3" id="KW-0233">DNA recombination</keyword>
<evidence type="ECO:0000313" key="5">
    <source>
        <dbReference type="EMBL" id="MBH1940029.1"/>
    </source>
</evidence>
<evidence type="ECO:0000259" key="4">
    <source>
        <dbReference type="PROSITE" id="PS51898"/>
    </source>
</evidence>
<dbReference type="PROSITE" id="PS51898">
    <property type="entry name" value="TYR_RECOMBINASE"/>
    <property type="match status" value="1"/>
</dbReference>
<dbReference type="Gene3D" id="1.10.443.10">
    <property type="entry name" value="Intergrase catalytic core"/>
    <property type="match status" value="1"/>
</dbReference>
<dbReference type="RefSeq" id="WP_197660254.1">
    <property type="nucleotide sequence ID" value="NZ_JAEAGR010000003.1"/>
</dbReference>
<proteinExistence type="inferred from homology"/>
<gene>
    <name evidence="5" type="ORF">I5677_03850</name>
</gene>
<dbReference type="InterPro" id="IPR050090">
    <property type="entry name" value="Tyrosine_recombinase_XerCD"/>
</dbReference>